<feature type="transmembrane region" description="Helical" evidence="1">
    <location>
        <begin position="9"/>
        <end position="28"/>
    </location>
</feature>
<evidence type="ECO:0000256" key="1">
    <source>
        <dbReference type="SAM" id="Phobius"/>
    </source>
</evidence>
<dbReference type="Pfam" id="PF05359">
    <property type="entry name" value="DUF748"/>
    <property type="match status" value="2"/>
</dbReference>
<protein>
    <submittedName>
        <fullName evidence="2">Putative exported protein</fullName>
    </submittedName>
</protein>
<dbReference type="Gene3D" id="3.30.1330.60">
    <property type="entry name" value="OmpA-like domain"/>
    <property type="match status" value="1"/>
</dbReference>
<sequence>MLKKISKYIFYSFVAYLLIGFFILPFFLKPQLVTIIQNQTKTKASIAALSFNPLLFSVKISGLKLTDLQNKALFSFDLLRINVNPSSLLYGALKIKEFSLIAPRVSVVYNKDKSINLLNLLKPQKNKHQENKTKISNTFLPRIIIESIKLENGKINYTDYTRKQIFQFSLENIGFSLKDFDTKNITQENAEVHLYSKLGDGGFVDVKSKILNVRPFKTEGTLSFAASKLYTEWKYMQDVLKLEVADGKISFYTKYAFNLGDLNATKIEDLNLSVKNLRIKPKAKDHDILNLKNLYVQNAMILPMQQKVNIKKAGVYGLRLKAQRSADGVLDWLEYLKTETTDVNTTDKSVVRKSKLVKPWDVRLNSLALEKISLLFRDKAVEPNVATKVNELNVYAHDITLAGKKPFTYQIEADINKNTLCDINGTLAHKSIALMSNIECQDIDIAHYRPYIDQAAHASLKKYDIALDRAFLDFKAALRVDENNTSMALLVNDANVSLKKLLVRKKSTNEQLLRWRDFTIKGVQLSTAKKELFIADVALNKMLANIVRQNSGILNVADIVAVKNSKKKKRADKQVKPTEAYSVKVAQIELNDAQIKFLDKNLTQAQKHTLDKINIQVNDFDIKKRSWLHYKASIRVNKSGILRANGKLRHTPLKQSGEISVQNIALKALTPYLQERSYISIDDGRFSFKVKESYLPSKHYPDLRMHGSVALDSLFVTNTKDANSSLFSLNELRVKPFTLELFPNRLYVDSVDIDSFYVSAKIDENKSLNFAQLMKEKKSKPVQQQSQKKQEPFAVKIAKVNVKNGSAEFRDFSLPIKFKTNIHDLNGALYALSNSPGDTTYVNMSGEVDKYGSTKLKGSVDSFNPKEFTDMQFDFKNLDLHSMSGYSASFAGYEIDSGKLYLNLGYNILHAKLHATNNIMIKKIKLGRELEGENINHLPLGFVIGLLEDNEGIIDIDMPIEGDVDKPDFKYGALVFKTLGNLIAKAVTSPFRFLGSMMGLDGEDLEFIAFEFGKSDITPPQREKLDKIAKLMQKRPKIALKIDAVYDDKNDLKALKLEKLVAMVMKQSGDENVKNAKNSLNIDVLENVYAQLRNDDRLDALKTKLHKEYEKKDAFNRAYQNALIELCTEIQPVEKKALEALAKERANKIEAYLVEEKSLAAKRIVIANTIKQNDADDATVHSGLTITVSDSDK</sequence>
<reference evidence="2" key="1">
    <citation type="submission" date="2016-10" db="EMBL/GenBank/DDBJ databases">
        <authorList>
            <person name="de Groot N.N."/>
        </authorList>
    </citation>
    <scope>NUCLEOTIDE SEQUENCE</scope>
</reference>
<dbReference type="GO" id="GO:0005886">
    <property type="term" value="C:plasma membrane"/>
    <property type="evidence" value="ECO:0007669"/>
    <property type="project" value="TreeGrafter"/>
</dbReference>
<proteinExistence type="predicted"/>
<name>A0A1W1CFY4_9ZZZZ</name>
<dbReference type="PANTHER" id="PTHR30441:SF8">
    <property type="entry name" value="DUF748 DOMAIN-CONTAINING PROTEIN"/>
    <property type="match status" value="1"/>
</dbReference>
<dbReference type="GO" id="GO:0090313">
    <property type="term" value="P:regulation of protein targeting to membrane"/>
    <property type="evidence" value="ECO:0007669"/>
    <property type="project" value="TreeGrafter"/>
</dbReference>
<gene>
    <name evidence="2" type="ORF">MNB_SM-6-1304</name>
</gene>
<dbReference type="EMBL" id="FPHK01000079">
    <property type="protein sequence ID" value="SFV64790.1"/>
    <property type="molecule type" value="Genomic_DNA"/>
</dbReference>
<keyword evidence="1" id="KW-0812">Transmembrane</keyword>
<accession>A0A1W1CFY4</accession>
<organism evidence="2">
    <name type="scientific">hydrothermal vent metagenome</name>
    <dbReference type="NCBI Taxonomy" id="652676"/>
    <lineage>
        <taxon>unclassified sequences</taxon>
        <taxon>metagenomes</taxon>
        <taxon>ecological metagenomes</taxon>
    </lineage>
</organism>
<dbReference type="InterPro" id="IPR036737">
    <property type="entry name" value="OmpA-like_sf"/>
</dbReference>
<keyword evidence="1" id="KW-1133">Transmembrane helix</keyword>
<dbReference type="AlphaFoldDB" id="A0A1W1CFY4"/>
<evidence type="ECO:0000313" key="2">
    <source>
        <dbReference type="EMBL" id="SFV64790.1"/>
    </source>
</evidence>
<keyword evidence="1" id="KW-0472">Membrane</keyword>
<dbReference type="PANTHER" id="PTHR30441">
    <property type="entry name" value="DUF748 DOMAIN-CONTAINING PROTEIN"/>
    <property type="match status" value="1"/>
</dbReference>
<dbReference type="InterPro" id="IPR008023">
    <property type="entry name" value="DUF748"/>
</dbReference>
<dbReference type="InterPro" id="IPR052894">
    <property type="entry name" value="AsmA-related"/>
</dbReference>